<dbReference type="InterPro" id="IPR002645">
    <property type="entry name" value="STAS_dom"/>
</dbReference>
<evidence type="ECO:0000313" key="3">
    <source>
        <dbReference type="Proteomes" id="UP000315711"/>
    </source>
</evidence>
<accession>A0A562QCJ5</accession>
<dbReference type="InterPro" id="IPR036513">
    <property type="entry name" value="STAS_dom_sf"/>
</dbReference>
<dbReference type="Pfam" id="PF01740">
    <property type="entry name" value="STAS"/>
    <property type="match status" value="1"/>
</dbReference>
<dbReference type="SUPFAM" id="SSF52091">
    <property type="entry name" value="SpoIIaa-like"/>
    <property type="match status" value="1"/>
</dbReference>
<evidence type="ECO:0000313" key="2">
    <source>
        <dbReference type="EMBL" id="TWI54468.1"/>
    </source>
</evidence>
<dbReference type="PANTHER" id="PTHR33745">
    <property type="entry name" value="RSBT ANTAGONIST PROTEIN RSBS-RELATED"/>
    <property type="match status" value="1"/>
</dbReference>
<organism evidence="2 3">
    <name type="scientific">Halalkalibacter nanhaiisediminis</name>
    <dbReference type="NCBI Taxonomy" id="688079"/>
    <lineage>
        <taxon>Bacteria</taxon>
        <taxon>Bacillati</taxon>
        <taxon>Bacillota</taxon>
        <taxon>Bacilli</taxon>
        <taxon>Bacillales</taxon>
        <taxon>Bacillaceae</taxon>
        <taxon>Halalkalibacter</taxon>
    </lineage>
</organism>
<dbReference type="RefSeq" id="WP_144451260.1">
    <property type="nucleotide sequence ID" value="NZ_VLKZ01000009.1"/>
</dbReference>
<sequence length="269" mass="30471">MSQLNDKVAQYFQAERTEITNLLLPKTLNELNLDFSKEDLEYHFEMLNSLLYRVSNSLVSTKEETVASETGYDTSNYFFNRGVMLRETVNVLCVFRLSLLKYLRQSDLIDGSEIHEGFIVFEEIIFAFDEAIRATTQNFNNQIDKNKKNMEKELDKISVPVVLIDDKRAVLPLVGDFTSGRLQSLVDRTLAQVMEKNVEAIILDFSGIAAFDTYIAKSLFNLIHALELIGTKTIITGVHPSMAQTAVELGIDFSSIESYGSLRQVLNKS</sequence>
<dbReference type="OrthoDB" id="2677458at2"/>
<gene>
    <name evidence="2" type="ORF">IQ10_03020</name>
</gene>
<evidence type="ECO:0000259" key="1">
    <source>
        <dbReference type="PROSITE" id="PS50801"/>
    </source>
</evidence>
<feature type="domain" description="STAS" evidence="1">
    <location>
        <begin position="170"/>
        <end position="269"/>
    </location>
</feature>
<dbReference type="CDD" id="cd07041">
    <property type="entry name" value="STAS_RsbR_RsbS_like"/>
    <property type="match status" value="1"/>
</dbReference>
<keyword evidence="3" id="KW-1185">Reference proteome</keyword>
<comment type="caution">
    <text evidence="2">The sequence shown here is derived from an EMBL/GenBank/DDBJ whole genome shotgun (WGS) entry which is preliminary data.</text>
</comment>
<protein>
    <submittedName>
        <fullName evidence="2">RsbT co-antagonist protein RsbR</fullName>
    </submittedName>
</protein>
<name>A0A562QCJ5_9BACI</name>
<dbReference type="EMBL" id="VLKZ01000009">
    <property type="protein sequence ID" value="TWI54468.1"/>
    <property type="molecule type" value="Genomic_DNA"/>
</dbReference>
<dbReference type="Gene3D" id="3.30.750.24">
    <property type="entry name" value="STAS domain"/>
    <property type="match status" value="1"/>
</dbReference>
<proteinExistence type="predicted"/>
<dbReference type="PROSITE" id="PS50801">
    <property type="entry name" value="STAS"/>
    <property type="match status" value="1"/>
</dbReference>
<dbReference type="InterPro" id="IPR051932">
    <property type="entry name" value="Bact_StressResp_Reg"/>
</dbReference>
<dbReference type="Proteomes" id="UP000315711">
    <property type="component" value="Unassembled WGS sequence"/>
</dbReference>
<dbReference type="AlphaFoldDB" id="A0A562QCJ5"/>
<reference evidence="2 3" key="1">
    <citation type="journal article" date="2015" name="Stand. Genomic Sci.">
        <title>Genomic Encyclopedia of Bacterial and Archaeal Type Strains, Phase III: the genomes of soil and plant-associated and newly described type strains.</title>
        <authorList>
            <person name="Whitman W.B."/>
            <person name="Woyke T."/>
            <person name="Klenk H.P."/>
            <person name="Zhou Y."/>
            <person name="Lilburn T.G."/>
            <person name="Beck B.J."/>
            <person name="De Vos P."/>
            <person name="Vandamme P."/>
            <person name="Eisen J.A."/>
            <person name="Garrity G."/>
            <person name="Hugenholtz P."/>
            <person name="Kyrpides N.C."/>
        </authorList>
    </citation>
    <scope>NUCLEOTIDE SEQUENCE [LARGE SCALE GENOMIC DNA]</scope>
    <source>
        <strain evidence="2 3">CGMCC 1.10116</strain>
    </source>
</reference>